<proteinExistence type="predicted"/>
<dbReference type="EMBL" id="CP036262">
    <property type="protein sequence ID" value="QDS93238.1"/>
    <property type="molecule type" value="Genomic_DNA"/>
</dbReference>
<dbReference type="Proteomes" id="UP000320672">
    <property type="component" value="Chromosome"/>
</dbReference>
<keyword evidence="1" id="KW-0732">Signal</keyword>
<reference evidence="2 3" key="1">
    <citation type="submission" date="2019-02" db="EMBL/GenBank/DDBJ databases">
        <title>Deep-cultivation of Planctomycetes and their phenomic and genomic characterization uncovers novel biology.</title>
        <authorList>
            <person name="Wiegand S."/>
            <person name="Jogler M."/>
            <person name="Boedeker C."/>
            <person name="Pinto D."/>
            <person name="Vollmers J."/>
            <person name="Rivas-Marin E."/>
            <person name="Kohn T."/>
            <person name="Peeters S.H."/>
            <person name="Heuer A."/>
            <person name="Rast P."/>
            <person name="Oberbeckmann S."/>
            <person name="Bunk B."/>
            <person name="Jeske O."/>
            <person name="Meyerdierks A."/>
            <person name="Storesund J.E."/>
            <person name="Kallscheuer N."/>
            <person name="Luecker S."/>
            <person name="Lage O.M."/>
            <person name="Pohl T."/>
            <person name="Merkel B.J."/>
            <person name="Hornburger P."/>
            <person name="Mueller R.-W."/>
            <person name="Bruemmer F."/>
            <person name="Labrenz M."/>
            <person name="Spormann A.M."/>
            <person name="Op den Camp H."/>
            <person name="Overmann J."/>
            <person name="Amann R."/>
            <person name="Jetten M.S.M."/>
            <person name="Mascher T."/>
            <person name="Medema M.H."/>
            <person name="Devos D.P."/>
            <person name="Kaster A.-K."/>
            <person name="Ovreas L."/>
            <person name="Rohde M."/>
            <person name="Galperin M.Y."/>
            <person name="Jogler C."/>
        </authorList>
    </citation>
    <scope>NUCLEOTIDE SEQUENCE [LARGE SCALE GENOMIC DNA]</scope>
    <source>
        <strain evidence="2 3">FF011L</strain>
    </source>
</reference>
<protein>
    <submittedName>
        <fullName evidence="2">Uncharacterized protein</fullName>
    </submittedName>
</protein>
<feature type="chain" id="PRO_5021952554" evidence="1">
    <location>
        <begin position="19"/>
        <end position="190"/>
    </location>
</feature>
<evidence type="ECO:0000313" key="3">
    <source>
        <dbReference type="Proteomes" id="UP000320672"/>
    </source>
</evidence>
<sequence precursor="true">MRYLLLATILCVGNYTFAQELDVNSTVKIPVRPHGKYAFLSTFGATDEATVAMAHMPYTEIAIFQWQQPNLVEMKPGPSYEIVFRSDGTATYEGFTSVERIGKHTGKITLDQYGKICLLLEQFESSGTPLGFEVQTSHPIVSDLTFVRRGVDVPVKRRNDSSVGDYRFWLLQTTIEWTADRIDWTKGSIK</sequence>
<dbReference type="RefSeq" id="WP_145351438.1">
    <property type="nucleotide sequence ID" value="NZ_CP036262.1"/>
</dbReference>
<dbReference type="KEGG" id="rml:FF011L_19990"/>
<dbReference type="AlphaFoldDB" id="A0A517MEC5"/>
<accession>A0A517MEC5</accession>
<dbReference type="OrthoDB" id="288884at2"/>
<evidence type="ECO:0000256" key="1">
    <source>
        <dbReference type="SAM" id="SignalP"/>
    </source>
</evidence>
<feature type="signal peptide" evidence="1">
    <location>
        <begin position="1"/>
        <end position="18"/>
    </location>
</feature>
<name>A0A517MEC5_9BACT</name>
<evidence type="ECO:0000313" key="2">
    <source>
        <dbReference type="EMBL" id="QDS93238.1"/>
    </source>
</evidence>
<gene>
    <name evidence="2" type="ORF">FF011L_19990</name>
</gene>
<keyword evidence="3" id="KW-1185">Reference proteome</keyword>
<organism evidence="2 3">
    <name type="scientific">Roseimaritima multifibrata</name>
    <dbReference type="NCBI Taxonomy" id="1930274"/>
    <lineage>
        <taxon>Bacteria</taxon>
        <taxon>Pseudomonadati</taxon>
        <taxon>Planctomycetota</taxon>
        <taxon>Planctomycetia</taxon>
        <taxon>Pirellulales</taxon>
        <taxon>Pirellulaceae</taxon>
        <taxon>Roseimaritima</taxon>
    </lineage>
</organism>